<dbReference type="AlphaFoldDB" id="A0A6I4KP82"/>
<evidence type="ECO:0000256" key="5">
    <source>
        <dbReference type="ARBA" id="ARBA00022475"/>
    </source>
</evidence>
<dbReference type="PANTHER" id="PTHR45138:SF9">
    <property type="entry name" value="DIGUANYLATE CYCLASE DGCM-RELATED"/>
    <property type="match status" value="1"/>
</dbReference>
<keyword evidence="7 10" id="KW-1133">Transmembrane helix</keyword>
<dbReference type="Gene3D" id="3.30.70.270">
    <property type="match status" value="1"/>
</dbReference>
<dbReference type="PROSITE" id="PS50887">
    <property type="entry name" value="GGDEF"/>
    <property type="match status" value="1"/>
</dbReference>
<dbReference type="InterPro" id="IPR007895">
    <property type="entry name" value="MASE1"/>
</dbReference>
<evidence type="ECO:0000256" key="2">
    <source>
        <dbReference type="ARBA" id="ARBA00004533"/>
    </source>
</evidence>
<evidence type="ECO:0000313" key="13">
    <source>
        <dbReference type="Proteomes" id="UP000429555"/>
    </source>
</evidence>
<evidence type="ECO:0000256" key="7">
    <source>
        <dbReference type="ARBA" id="ARBA00022989"/>
    </source>
</evidence>
<name>A0A6I4KP82_9PSED</name>
<feature type="transmembrane region" description="Helical" evidence="10">
    <location>
        <begin position="235"/>
        <end position="254"/>
    </location>
</feature>
<evidence type="ECO:0000313" key="12">
    <source>
        <dbReference type="EMBL" id="MVW74135.1"/>
    </source>
</evidence>
<feature type="transmembrane region" description="Helical" evidence="10">
    <location>
        <begin position="266"/>
        <end position="290"/>
    </location>
</feature>
<comment type="catalytic activity">
    <reaction evidence="9">
        <text>2 GTP = 3',3'-c-di-GMP + 2 diphosphate</text>
        <dbReference type="Rhea" id="RHEA:24898"/>
        <dbReference type="ChEBI" id="CHEBI:33019"/>
        <dbReference type="ChEBI" id="CHEBI:37565"/>
        <dbReference type="ChEBI" id="CHEBI:58805"/>
        <dbReference type="EC" id="2.7.7.65"/>
    </reaction>
</comment>
<protein>
    <recommendedName>
        <fullName evidence="4">diguanylate cyclase</fullName>
        <ecNumber evidence="4">2.7.7.65</ecNumber>
    </recommendedName>
</protein>
<keyword evidence="8 10" id="KW-0472">Membrane</keyword>
<feature type="domain" description="GGDEF" evidence="11">
    <location>
        <begin position="337"/>
        <end position="470"/>
    </location>
</feature>
<gene>
    <name evidence="12" type="ORF">GJV18_02285</name>
</gene>
<evidence type="ECO:0000256" key="4">
    <source>
        <dbReference type="ARBA" id="ARBA00012528"/>
    </source>
</evidence>
<evidence type="ECO:0000259" key="11">
    <source>
        <dbReference type="PROSITE" id="PS50887"/>
    </source>
</evidence>
<dbReference type="NCBIfam" id="TIGR00254">
    <property type="entry name" value="GGDEF"/>
    <property type="match status" value="1"/>
</dbReference>
<dbReference type="GO" id="GO:0052621">
    <property type="term" value="F:diguanylate cyclase activity"/>
    <property type="evidence" value="ECO:0007669"/>
    <property type="project" value="UniProtKB-EC"/>
</dbReference>
<dbReference type="Pfam" id="PF05231">
    <property type="entry name" value="MASE1"/>
    <property type="match status" value="1"/>
</dbReference>
<dbReference type="InterPro" id="IPR000160">
    <property type="entry name" value="GGDEF_dom"/>
</dbReference>
<comment type="subcellular location">
    <subcellularLocation>
        <location evidence="2">Cell inner membrane</location>
    </subcellularLocation>
    <subcellularLocation>
        <location evidence="3">Cell membrane</location>
        <topology evidence="3">Multi-pass membrane protein</topology>
    </subcellularLocation>
</comment>
<evidence type="ECO:0000256" key="6">
    <source>
        <dbReference type="ARBA" id="ARBA00022692"/>
    </source>
</evidence>
<reference evidence="12 13" key="1">
    <citation type="submission" date="2019-11" db="EMBL/GenBank/DDBJ databases">
        <title>Pseudomonas flavidum sp. nov., isolated from Baiyang Lake.</title>
        <authorList>
            <person name="Zhao Y."/>
        </authorList>
    </citation>
    <scope>NUCLEOTIDE SEQUENCE [LARGE SCALE GENOMIC DNA]</scope>
    <source>
        <strain evidence="13">R-22-3 w-18</strain>
    </source>
</reference>
<dbReference type="EMBL" id="WKJZ01000001">
    <property type="protein sequence ID" value="MVW74135.1"/>
    <property type="molecule type" value="Genomic_DNA"/>
</dbReference>
<dbReference type="PANTHER" id="PTHR45138">
    <property type="entry name" value="REGULATORY COMPONENTS OF SENSORY TRANSDUCTION SYSTEM"/>
    <property type="match status" value="1"/>
</dbReference>
<keyword evidence="5" id="KW-1003">Cell membrane</keyword>
<dbReference type="SMART" id="SM00267">
    <property type="entry name" value="GGDEF"/>
    <property type="match status" value="1"/>
</dbReference>
<dbReference type="Proteomes" id="UP000429555">
    <property type="component" value="Unassembled WGS sequence"/>
</dbReference>
<dbReference type="InterPro" id="IPR050469">
    <property type="entry name" value="Diguanylate_Cyclase"/>
</dbReference>
<feature type="transmembrane region" description="Helical" evidence="10">
    <location>
        <begin position="45"/>
        <end position="69"/>
    </location>
</feature>
<dbReference type="InterPro" id="IPR029787">
    <property type="entry name" value="Nucleotide_cyclase"/>
</dbReference>
<feature type="transmembrane region" description="Helical" evidence="10">
    <location>
        <begin position="161"/>
        <end position="180"/>
    </location>
</feature>
<dbReference type="SUPFAM" id="SSF55073">
    <property type="entry name" value="Nucleotide cyclase"/>
    <property type="match status" value="1"/>
</dbReference>
<feature type="transmembrane region" description="Helical" evidence="10">
    <location>
        <begin position="89"/>
        <end position="111"/>
    </location>
</feature>
<feature type="transmembrane region" description="Helical" evidence="10">
    <location>
        <begin position="12"/>
        <end position="33"/>
    </location>
</feature>
<dbReference type="InterPro" id="IPR043128">
    <property type="entry name" value="Rev_trsase/Diguanyl_cyclase"/>
</dbReference>
<evidence type="ECO:0000256" key="3">
    <source>
        <dbReference type="ARBA" id="ARBA00004651"/>
    </source>
</evidence>
<keyword evidence="6 10" id="KW-0812">Transmembrane</keyword>
<organism evidence="12 13">
    <name type="scientific">Pseudomonas xionganensis</name>
    <dbReference type="NCBI Taxonomy" id="2654845"/>
    <lineage>
        <taxon>Bacteria</taxon>
        <taxon>Pseudomonadati</taxon>
        <taxon>Pseudomonadota</taxon>
        <taxon>Gammaproteobacteria</taxon>
        <taxon>Pseudomonadales</taxon>
        <taxon>Pseudomonadaceae</taxon>
        <taxon>Pseudomonas</taxon>
    </lineage>
</organism>
<dbReference type="FunFam" id="3.30.70.270:FF:000001">
    <property type="entry name" value="Diguanylate cyclase domain protein"/>
    <property type="match status" value="1"/>
</dbReference>
<dbReference type="GO" id="GO:0043709">
    <property type="term" value="P:cell adhesion involved in single-species biofilm formation"/>
    <property type="evidence" value="ECO:0007669"/>
    <property type="project" value="TreeGrafter"/>
</dbReference>
<evidence type="ECO:0000256" key="10">
    <source>
        <dbReference type="SAM" id="Phobius"/>
    </source>
</evidence>
<comment type="caution">
    <text evidence="12">The sequence shown here is derived from an EMBL/GenBank/DDBJ whole genome shotgun (WGS) entry which is preliminary data.</text>
</comment>
<dbReference type="EC" id="2.7.7.65" evidence="4"/>
<proteinExistence type="predicted"/>
<comment type="cofactor">
    <cofactor evidence="1">
        <name>Mg(2+)</name>
        <dbReference type="ChEBI" id="CHEBI:18420"/>
    </cofactor>
</comment>
<evidence type="ECO:0000256" key="1">
    <source>
        <dbReference type="ARBA" id="ARBA00001946"/>
    </source>
</evidence>
<dbReference type="CDD" id="cd01949">
    <property type="entry name" value="GGDEF"/>
    <property type="match status" value="1"/>
</dbReference>
<dbReference type="GO" id="GO:0005886">
    <property type="term" value="C:plasma membrane"/>
    <property type="evidence" value="ECO:0007669"/>
    <property type="project" value="UniProtKB-SubCell"/>
</dbReference>
<feature type="transmembrane region" description="Helical" evidence="10">
    <location>
        <begin position="196"/>
        <end position="223"/>
    </location>
</feature>
<evidence type="ECO:0000256" key="8">
    <source>
        <dbReference type="ARBA" id="ARBA00023136"/>
    </source>
</evidence>
<dbReference type="GO" id="GO:1902201">
    <property type="term" value="P:negative regulation of bacterial-type flagellum-dependent cell motility"/>
    <property type="evidence" value="ECO:0007669"/>
    <property type="project" value="TreeGrafter"/>
</dbReference>
<accession>A0A6I4KP82</accession>
<evidence type="ECO:0000256" key="9">
    <source>
        <dbReference type="ARBA" id="ARBA00034247"/>
    </source>
</evidence>
<sequence>MSMPPVLSAGRSPSWASAVLLALLYYLSARLGMQLFALQPSNMTLIWLPFGIGLVLLVRHGWGALPLVLLASLAANYPGLSGPGWQQGLLHALLAACGDSLSAGLAAWLLQRRLPEGLQRARELGAFCFYVCLLPALLGTGLICANLFWGGYLSGKAAMQLWPALLLADSLGVLLVYPLYQAWREQGWPSAEEWRWIVILGLGNLLLILLAFNGLSALLYLILPVLLWLVVKVRLAGLHLVLLLSMLALMAVAARQPGPFRGLESAEAHLMLLGFVITSALVTLCLGLYYRQLQLADSSRAHWQSEALHDPLTGLLNRRAFTPLLAAEHQRVLRTHRPCALALLDLDHFKVVNDQYGHGVGDGVLVQLAVLMQQHVRDIDSVARVGGEEFAILFPEASAEEAAQALERIRLALAAKPLAIDGEQIAITVSSGVVGYRGGPQSAEDLLEAADAQLYRAKHGGRNCVMLADEVLPAA</sequence>
<dbReference type="Pfam" id="PF00990">
    <property type="entry name" value="GGDEF"/>
    <property type="match status" value="1"/>
</dbReference>
<feature type="transmembrane region" description="Helical" evidence="10">
    <location>
        <begin position="123"/>
        <end position="149"/>
    </location>
</feature>
<keyword evidence="13" id="KW-1185">Reference proteome</keyword>